<dbReference type="EMBL" id="MFMM01000001">
    <property type="protein sequence ID" value="OGG84636.1"/>
    <property type="molecule type" value="Genomic_DNA"/>
</dbReference>
<name>A0A1F6FFL1_9BACT</name>
<sequence>MYKVLYQPELKERLSNAPEAAFICLAFDGPKGRLRDLLYSISTDPGLQREHVEKFELAALMLNHPPSLSEQKFRLRSIVDVWQKSEAARERQVGRRMPIPHRSDFGADFGRMDIGLNPGWGRD</sequence>
<protein>
    <submittedName>
        <fullName evidence="1">Uncharacterized protein</fullName>
    </submittedName>
</protein>
<dbReference type="STRING" id="1798525.A3G90_00940"/>
<gene>
    <name evidence="1" type="ORF">A3G90_00940</name>
</gene>
<dbReference type="AlphaFoldDB" id="A0A1F6FFL1"/>
<evidence type="ECO:0000313" key="2">
    <source>
        <dbReference type="Proteomes" id="UP000177325"/>
    </source>
</evidence>
<comment type="caution">
    <text evidence="1">The sequence shown here is derived from an EMBL/GenBank/DDBJ whole genome shotgun (WGS) entry which is preliminary data.</text>
</comment>
<evidence type="ECO:0000313" key="1">
    <source>
        <dbReference type="EMBL" id="OGG84636.1"/>
    </source>
</evidence>
<organism evidence="1 2">
    <name type="scientific">Candidatus Kaiserbacteria bacterium RIFCSPLOWO2_12_FULL_45_26</name>
    <dbReference type="NCBI Taxonomy" id="1798525"/>
    <lineage>
        <taxon>Bacteria</taxon>
        <taxon>Candidatus Kaiseribacteriota</taxon>
    </lineage>
</organism>
<accession>A0A1F6FFL1</accession>
<reference evidence="1 2" key="1">
    <citation type="journal article" date="2016" name="Nat. Commun.">
        <title>Thousands of microbial genomes shed light on interconnected biogeochemical processes in an aquifer system.</title>
        <authorList>
            <person name="Anantharaman K."/>
            <person name="Brown C.T."/>
            <person name="Hug L.A."/>
            <person name="Sharon I."/>
            <person name="Castelle C.J."/>
            <person name="Probst A.J."/>
            <person name="Thomas B.C."/>
            <person name="Singh A."/>
            <person name="Wilkins M.J."/>
            <person name="Karaoz U."/>
            <person name="Brodie E.L."/>
            <person name="Williams K.H."/>
            <person name="Hubbard S.S."/>
            <person name="Banfield J.F."/>
        </authorList>
    </citation>
    <scope>NUCLEOTIDE SEQUENCE [LARGE SCALE GENOMIC DNA]</scope>
</reference>
<dbReference type="Proteomes" id="UP000177325">
    <property type="component" value="Unassembled WGS sequence"/>
</dbReference>
<proteinExistence type="predicted"/>